<accession>A0ABU6QIV3</accession>
<dbReference type="Proteomes" id="UP001341840">
    <property type="component" value="Unassembled WGS sequence"/>
</dbReference>
<evidence type="ECO:0000313" key="1">
    <source>
        <dbReference type="EMBL" id="MED6111824.1"/>
    </source>
</evidence>
<gene>
    <name evidence="1" type="ORF">PIB30_055848</name>
</gene>
<evidence type="ECO:0000313" key="2">
    <source>
        <dbReference type="Proteomes" id="UP001341840"/>
    </source>
</evidence>
<sequence>MNVPVLMKIESEGGGSSNLKRVERLAVAVVCGYGGSPSSPTSLFRISLPQSYDSFFVSVVSSIPLDMLSIAPSIRSLVLLTGGGKSRSEGVVRVYNENMWVWKREYGA</sequence>
<name>A0ABU6QIV3_9FABA</name>
<keyword evidence="2" id="KW-1185">Reference proteome</keyword>
<protein>
    <submittedName>
        <fullName evidence="1">Uncharacterized protein</fullName>
    </submittedName>
</protein>
<reference evidence="1 2" key="1">
    <citation type="journal article" date="2023" name="Plants (Basel)">
        <title>Bridging the Gap: Combining Genomics and Transcriptomics Approaches to Understand Stylosanthes scabra, an Orphan Legume from the Brazilian Caatinga.</title>
        <authorList>
            <person name="Ferreira-Neto J.R.C."/>
            <person name="da Silva M.D."/>
            <person name="Binneck E."/>
            <person name="de Melo N.F."/>
            <person name="da Silva R.H."/>
            <person name="de Melo A.L.T.M."/>
            <person name="Pandolfi V."/>
            <person name="Bustamante F.O."/>
            <person name="Brasileiro-Vidal A.C."/>
            <person name="Benko-Iseppon A.M."/>
        </authorList>
    </citation>
    <scope>NUCLEOTIDE SEQUENCE [LARGE SCALE GENOMIC DNA]</scope>
    <source>
        <tissue evidence="1">Leaves</tissue>
    </source>
</reference>
<dbReference type="EMBL" id="JASCZI010000440">
    <property type="protein sequence ID" value="MED6111824.1"/>
    <property type="molecule type" value="Genomic_DNA"/>
</dbReference>
<proteinExistence type="predicted"/>
<comment type="caution">
    <text evidence="1">The sequence shown here is derived from an EMBL/GenBank/DDBJ whole genome shotgun (WGS) entry which is preliminary data.</text>
</comment>
<organism evidence="1 2">
    <name type="scientific">Stylosanthes scabra</name>
    <dbReference type="NCBI Taxonomy" id="79078"/>
    <lineage>
        <taxon>Eukaryota</taxon>
        <taxon>Viridiplantae</taxon>
        <taxon>Streptophyta</taxon>
        <taxon>Embryophyta</taxon>
        <taxon>Tracheophyta</taxon>
        <taxon>Spermatophyta</taxon>
        <taxon>Magnoliopsida</taxon>
        <taxon>eudicotyledons</taxon>
        <taxon>Gunneridae</taxon>
        <taxon>Pentapetalae</taxon>
        <taxon>rosids</taxon>
        <taxon>fabids</taxon>
        <taxon>Fabales</taxon>
        <taxon>Fabaceae</taxon>
        <taxon>Papilionoideae</taxon>
        <taxon>50 kb inversion clade</taxon>
        <taxon>dalbergioids sensu lato</taxon>
        <taxon>Dalbergieae</taxon>
        <taxon>Pterocarpus clade</taxon>
        <taxon>Stylosanthes</taxon>
    </lineage>
</organism>